<accession>A0A1M4N3G9</accession>
<dbReference type="InterPro" id="IPR053927">
    <property type="entry name" value="FlgK_helical"/>
</dbReference>
<dbReference type="PANTHER" id="PTHR30033:SF1">
    <property type="entry name" value="FLAGELLAR HOOK-ASSOCIATED PROTEIN 1"/>
    <property type="match status" value="1"/>
</dbReference>
<dbReference type="GO" id="GO:0009424">
    <property type="term" value="C:bacterial-type flagellum hook"/>
    <property type="evidence" value="ECO:0007669"/>
    <property type="project" value="InterPro"/>
</dbReference>
<proteinExistence type="inferred from homology"/>
<name>A0A1M4N3G9_9RHOB</name>
<keyword evidence="10" id="KW-1185">Reference proteome</keyword>
<dbReference type="GO" id="GO:0005198">
    <property type="term" value="F:structural molecule activity"/>
    <property type="evidence" value="ECO:0007669"/>
    <property type="project" value="InterPro"/>
</dbReference>
<evidence type="ECO:0000259" key="8">
    <source>
        <dbReference type="Pfam" id="PF22638"/>
    </source>
</evidence>
<dbReference type="PANTHER" id="PTHR30033">
    <property type="entry name" value="FLAGELLAR HOOK-ASSOCIATED PROTEIN 1"/>
    <property type="match status" value="1"/>
</dbReference>
<dbReference type="NCBIfam" id="TIGR02492">
    <property type="entry name" value="flgK_ends"/>
    <property type="match status" value="1"/>
</dbReference>
<dbReference type="InterPro" id="IPR010930">
    <property type="entry name" value="Flg_bb/hook_C_dom"/>
</dbReference>
<dbReference type="EMBL" id="FMJB01000064">
    <property type="protein sequence ID" value="SCM69440.1"/>
    <property type="molecule type" value="Genomic_DNA"/>
</dbReference>
<evidence type="ECO:0000259" key="7">
    <source>
        <dbReference type="Pfam" id="PF06429"/>
    </source>
</evidence>
<evidence type="ECO:0000256" key="6">
    <source>
        <dbReference type="ARBA" id="ARBA00023143"/>
    </source>
</evidence>
<dbReference type="Proteomes" id="UP000184085">
    <property type="component" value="Unassembled WGS sequence"/>
</dbReference>
<dbReference type="RefSeq" id="WP_072709023.1">
    <property type="nucleotide sequence ID" value="NZ_FMJB01000064.1"/>
</dbReference>
<gene>
    <name evidence="9" type="ORF">KARMA_3679</name>
</gene>
<dbReference type="InterPro" id="IPR002371">
    <property type="entry name" value="FlgK"/>
</dbReference>
<keyword evidence="5" id="KW-0964">Secreted</keyword>
<evidence type="ECO:0000313" key="10">
    <source>
        <dbReference type="Proteomes" id="UP000184085"/>
    </source>
</evidence>
<dbReference type="SUPFAM" id="SSF64518">
    <property type="entry name" value="Phase 1 flagellin"/>
    <property type="match status" value="1"/>
</dbReference>
<dbReference type="Pfam" id="PF06429">
    <property type="entry name" value="Flg_bbr_C"/>
    <property type="match status" value="1"/>
</dbReference>
<dbReference type="GO" id="GO:0044780">
    <property type="term" value="P:bacterial-type flagellum assembly"/>
    <property type="evidence" value="ECO:0007669"/>
    <property type="project" value="InterPro"/>
</dbReference>
<reference evidence="10" key="1">
    <citation type="submission" date="2016-09" db="EMBL/GenBank/DDBJ databases">
        <authorList>
            <person name="Wibberg D."/>
        </authorList>
    </citation>
    <scope>NUCLEOTIDE SEQUENCE [LARGE SCALE GENOMIC DNA]</scope>
</reference>
<evidence type="ECO:0000256" key="5">
    <source>
        <dbReference type="ARBA" id="ARBA00022525"/>
    </source>
</evidence>
<protein>
    <recommendedName>
        <fullName evidence="4">Flagellar hook-associated protein 1</fullName>
    </recommendedName>
</protein>
<keyword evidence="6" id="KW-0975">Bacterial flagellum</keyword>
<evidence type="ECO:0000256" key="4">
    <source>
        <dbReference type="ARBA" id="ARBA00016244"/>
    </source>
</evidence>
<dbReference type="GO" id="GO:0005576">
    <property type="term" value="C:extracellular region"/>
    <property type="evidence" value="ECO:0007669"/>
    <property type="project" value="UniProtKB-SubCell"/>
</dbReference>
<feature type="domain" description="Flagellar basal-body/hook protein C-terminal" evidence="7">
    <location>
        <begin position="399"/>
        <end position="439"/>
    </location>
</feature>
<dbReference type="Pfam" id="PF22638">
    <property type="entry name" value="FlgK_D1"/>
    <property type="match status" value="1"/>
</dbReference>
<evidence type="ECO:0000256" key="3">
    <source>
        <dbReference type="ARBA" id="ARBA00009677"/>
    </source>
</evidence>
<comment type="similarity">
    <text evidence="3">Belongs to the flagella basal body rod proteins family.</text>
</comment>
<evidence type="ECO:0000256" key="1">
    <source>
        <dbReference type="ARBA" id="ARBA00004365"/>
    </source>
</evidence>
<feature type="domain" description="Flagellar hook-associated protein FlgK helical" evidence="8">
    <location>
        <begin position="89"/>
        <end position="296"/>
    </location>
</feature>
<dbReference type="AlphaFoldDB" id="A0A1M4N3G9"/>
<organism evidence="9 10">
    <name type="scientific">Donghicola eburneus</name>
    <dbReference type="NCBI Taxonomy" id="393278"/>
    <lineage>
        <taxon>Bacteria</taxon>
        <taxon>Pseudomonadati</taxon>
        <taxon>Pseudomonadota</taxon>
        <taxon>Alphaproteobacteria</taxon>
        <taxon>Rhodobacterales</taxon>
        <taxon>Roseobacteraceae</taxon>
        <taxon>Donghicola</taxon>
    </lineage>
</organism>
<evidence type="ECO:0000256" key="2">
    <source>
        <dbReference type="ARBA" id="ARBA00004613"/>
    </source>
</evidence>
<evidence type="ECO:0000313" key="9">
    <source>
        <dbReference type="EMBL" id="SCM69440.1"/>
    </source>
</evidence>
<comment type="subcellular location">
    <subcellularLocation>
        <location evidence="1">Bacterial flagellum</location>
    </subcellularLocation>
    <subcellularLocation>
        <location evidence="2">Secreted</location>
    </subcellularLocation>
</comment>
<sequence>MSLTSAISNALSGLGATSLGAEIVSSNLSNASNAAYAKREVSLVSNLNGGVQVTGIQRHRDAAVQASLNAQSAQAAAAEVRTHALAAVDAAVGTVGDSGSLTTALDDMQSTLISAAAQPESDVRLNQVLYAAEDLAARFNAIGDAIQAERLSADHAVARDVETVNEVLSQIEKLNKQIISTKENGRGAATLSDQRDQAIATLSELIPVRTLERDNGSVALVSRGGQVLLDGKAVTLEFTPVQGMDEAMTLDSGALSGILIVGGDGDDISNRLIGGQIAATLQVRDSLMPQASNELAAERQSMLDATAFDGAGLFTEGDGVLSVREQLSADPWRLRDGFTPTSPGYVANAGFLDTLAAGTESISDSLGNYVSKQSAQLFRAEMSETSANARYTALQEAAASEGVDSDAELQSLLMIEKLYTANARVISVVDEMMDTLMRMT</sequence>